<evidence type="ECO:0000313" key="1">
    <source>
        <dbReference type="EMBL" id="KAH7997009.1"/>
    </source>
</evidence>
<protein>
    <submittedName>
        <fullName evidence="1">Uncharacterized protein</fullName>
    </submittedName>
</protein>
<keyword evidence="2" id="KW-1185">Reference proteome</keyword>
<organism evidence="1 2">
    <name type="scientific">Sphaerodactylus townsendi</name>
    <dbReference type="NCBI Taxonomy" id="933632"/>
    <lineage>
        <taxon>Eukaryota</taxon>
        <taxon>Metazoa</taxon>
        <taxon>Chordata</taxon>
        <taxon>Craniata</taxon>
        <taxon>Vertebrata</taxon>
        <taxon>Euteleostomi</taxon>
        <taxon>Lepidosauria</taxon>
        <taxon>Squamata</taxon>
        <taxon>Bifurcata</taxon>
        <taxon>Gekkota</taxon>
        <taxon>Sphaerodactylidae</taxon>
        <taxon>Sphaerodactylus</taxon>
    </lineage>
</organism>
<gene>
    <name evidence="1" type="ORF">K3G42_012674</name>
</gene>
<accession>A0ACB8EX90</accession>
<evidence type="ECO:0000313" key="2">
    <source>
        <dbReference type="Proteomes" id="UP000827872"/>
    </source>
</evidence>
<comment type="caution">
    <text evidence="1">The sequence shown here is derived from an EMBL/GenBank/DDBJ whole genome shotgun (WGS) entry which is preliminary data.</text>
</comment>
<dbReference type="EMBL" id="CM037628">
    <property type="protein sequence ID" value="KAH7997009.1"/>
    <property type="molecule type" value="Genomic_DNA"/>
</dbReference>
<name>A0ACB8EX90_9SAUR</name>
<sequence length="379" mass="39916">MKGMGSAPMASVETDDSRSGSPLAAANLVTVDPVEATKTEASCVSTETSSTVMTIEMSLVARDNGDAASLDQGAGAGEVAVDGIPAADASSAATLPGVKSVAPVPTVATTNGMSATSSPQDRIEELPVTLFTGTKMKPLPVPPTSPVVVVVAPSPGSPPEKISPTGPGSSEPQDQPSSQPPGFPTQPDLDSQPNQGTPAPKAPPASDTMSYLESVSLMSGTMESLTGPGFADDASSLGSDSEINGLACRKTDRYGFLGGSQYSEAVLWNVYYEGGVYTVILMAVDFDPLLDCQSTIPLDVGRQREMKWVDMLSRWDKWLSRRFQKVKLRCRKGIPSSLRGKAWQLLSNSKELLDQNPGKYEICCMYCAILMFGFCCEPL</sequence>
<proteinExistence type="predicted"/>
<dbReference type="Proteomes" id="UP000827872">
    <property type="component" value="Linkage Group LG15"/>
</dbReference>
<reference evidence="1" key="1">
    <citation type="submission" date="2021-08" db="EMBL/GenBank/DDBJ databases">
        <title>The first chromosome-level gecko genome reveals the dynamic sex chromosomes of Neotropical dwarf geckos (Sphaerodactylidae: Sphaerodactylus).</title>
        <authorList>
            <person name="Pinto B.J."/>
            <person name="Keating S.E."/>
            <person name="Gamble T."/>
        </authorList>
    </citation>
    <scope>NUCLEOTIDE SEQUENCE</scope>
    <source>
        <strain evidence="1">TG3544</strain>
    </source>
</reference>